<dbReference type="PANTHER" id="PTHR33221:SF5">
    <property type="entry name" value="HTH-TYPE TRANSCRIPTIONAL REGULATOR ISCR"/>
    <property type="match status" value="1"/>
</dbReference>
<reference evidence="2" key="1">
    <citation type="submission" date="2018-06" db="EMBL/GenBank/DDBJ databases">
        <authorList>
            <person name="Zhirakovskaya E."/>
        </authorList>
    </citation>
    <scope>NUCLEOTIDE SEQUENCE</scope>
</reference>
<dbReference type="SUPFAM" id="SSF46785">
    <property type="entry name" value="Winged helix' DNA-binding domain"/>
    <property type="match status" value="1"/>
</dbReference>
<dbReference type="InterPro" id="IPR036390">
    <property type="entry name" value="WH_DNA-bd_sf"/>
</dbReference>
<protein>
    <submittedName>
        <fullName evidence="2">Iron-sulfur cluster regulator IscR</fullName>
    </submittedName>
</protein>
<keyword evidence="1" id="KW-0238">DNA-binding</keyword>
<dbReference type="AlphaFoldDB" id="A0A3B0ZJP4"/>
<dbReference type="PROSITE" id="PS51197">
    <property type="entry name" value="HTH_RRF2_2"/>
    <property type="match status" value="1"/>
</dbReference>
<gene>
    <name evidence="2" type="ORF">MNBD_GAMMA12-3586</name>
</gene>
<evidence type="ECO:0000256" key="1">
    <source>
        <dbReference type="ARBA" id="ARBA00023125"/>
    </source>
</evidence>
<organism evidence="2">
    <name type="scientific">hydrothermal vent metagenome</name>
    <dbReference type="NCBI Taxonomy" id="652676"/>
    <lineage>
        <taxon>unclassified sequences</taxon>
        <taxon>metagenomes</taxon>
        <taxon>ecological metagenomes</taxon>
    </lineage>
</organism>
<dbReference type="EMBL" id="UOFL01000207">
    <property type="protein sequence ID" value="VAW80926.1"/>
    <property type="molecule type" value="Genomic_DNA"/>
</dbReference>
<evidence type="ECO:0000313" key="2">
    <source>
        <dbReference type="EMBL" id="VAW80926.1"/>
    </source>
</evidence>
<dbReference type="InterPro" id="IPR000944">
    <property type="entry name" value="Tscrpt_reg_Rrf2"/>
</dbReference>
<dbReference type="GO" id="GO:0003700">
    <property type="term" value="F:DNA-binding transcription factor activity"/>
    <property type="evidence" value="ECO:0007669"/>
    <property type="project" value="TreeGrafter"/>
</dbReference>
<dbReference type="FunFam" id="1.10.10.10:FF:000026">
    <property type="entry name" value="HTH-type transcriptional regulator IscR"/>
    <property type="match status" value="1"/>
</dbReference>
<dbReference type="Pfam" id="PF02082">
    <property type="entry name" value="Rrf2"/>
    <property type="match status" value="1"/>
</dbReference>
<accession>A0A3B0ZJP4</accession>
<name>A0A3B0ZJP4_9ZZZZ</name>
<dbReference type="Gene3D" id="1.10.10.10">
    <property type="entry name" value="Winged helix-like DNA-binding domain superfamily/Winged helix DNA-binding domain"/>
    <property type="match status" value="1"/>
</dbReference>
<proteinExistence type="predicted"/>
<dbReference type="NCBIfam" id="TIGR00738">
    <property type="entry name" value="rrf2_super"/>
    <property type="match status" value="1"/>
</dbReference>
<dbReference type="GO" id="GO:0005829">
    <property type="term" value="C:cytosol"/>
    <property type="evidence" value="ECO:0007669"/>
    <property type="project" value="TreeGrafter"/>
</dbReference>
<dbReference type="GO" id="GO:0003677">
    <property type="term" value="F:DNA binding"/>
    <property type="evidence" value="ECO:0007669"/>
    <property type="project" value="UniProtKB-KW"/>
</dbReference>
<sequence length="170" mass="18690">MRLTTKGRYAVTAMLDLAIHFDKGPISLADISERQGISLSYLEQLFTKLRRKELVRSTRGPGGGYSLSRAAHDIAIAQIITAVDEKMDTTRCGGLANCHGDDRCLTHELWSSLSDQIYSFLSGISLGNLTDQDDVQQIALRQARQCEDKELAENEATVVVDDTASNTTLN</sequence>
<dbReference type="InterPro" id="IPR036388">
    <property type="entry name" value="WH-like_DNA-bd_sf"/>
</dbReference>
<dbReference type="PANTHER" id="PTHR33221">
    <property type="entry name" value="WINGED HELIX-TURN-HELIX TRANSCRIPTIONAL REGULATOR, RRF2 FAMILY"/>
    <property type="match status" value="1"/>
</dbReference>